<dbReference type="Proteomes" id="UP000704712">
    <property type="component" value="Unassembled WGS sequence"/>
</dbReference>
<dbReference type="EMBL" id="JAACNO010001551">
    <property type="protein sequence ID" value="KAF4139662.1"/>
    <property type="molecule type" value="Genomic_DNA"/>
</dbReference>
<comment type="caution">
    <text evidence="2">The sequence shown here is derived from an EMBL/GenBank/DDBJ whole genome shotgun (WGS) entry which is preliminary data.</text>
</comment>
<proteinExistence type="predicted"/>
<dbReference type="AlphaFoldDB" id="A0A8S9UJM5"/>
<sequence>MELVDLLRSRIKRKQVKRPPVYEKTPDIVEMLLKVTAVNQPDSTSTPSEPAKMPPYIGLDMYIAFRDEFASGWNIWLSIEQVTKLEPELKQEMPSMSFDEKAAMFFRLSVWTNKKQDPDVQNFIEIPDGAEVYVERVTGLALFETKWLKATRIASRWSQKSKTLIPISRTPLLPKLRVKARKATKLTPSVSLVAFRASPKLPRKLRAGKTNREVVEPGTGEECLLAQQPNKARAPKKPKTE</sequence>
<evidence type="ECO:0000256" key="1">
    <source>
        <dbReference type="SAM" id="MobiDB-lite"/>
    </source>
</evidence>
<reference evidence="2" key="1">
    <citation type="submission" date="2020-03" db="EMBL/GenBank/DDBJ databases">
        <title>Hybrid Assembly of Korean Phytophthora infestans isolates.</title>
        <authorList>
            <person name="Prokchorchik M."/>
            <person name="Lee Y."/>
            <person name="Seo J."/>
            <person name="Cho J.-H."/>
            <person name="Park Y.-E."/>
            <person name="Jang D.-C."/>
            <person name="Im J.-S."/>
            <person name="Choi J.-G."/>
            <person name="Park H.-J."/>
            <person name="Lee G.-B."/>
            <person name="Lee Y.-G."/>
            <person name="Hong S.-Y."/>
            <person name="Cho K."/>
            <person name="Sohn K.H."/>
        </authorList>
    </citation>
    <scope>NUCLEOTIDE SEQUENCE</scope>
    <source>
        <strain evidence="2">KR_2_A2</strain>
    </source>
</reference>
<evidence type="ECO:0000313" key="3">
    <source>
        <dbReference type="Proteomes" id="UP000704712"/>
    </source>
</evidence>
<feature type="region of interest" description="Disordered" evidence="1">
    <location>
        <begin position="207"/>
        <end position="241"/>
    </location>
</feature>
<protein>
    <submittedName>
        <fullName evidence="2">Uncharacterized protein</fullName>
    </submittedName>
</protein>
<name>A0A8S9UJM5_PHYIN</name>
<organism evidence="2 3">
    <name type="scientific">Phytophthora infestans</name>
    <name type="common">Potato late blight agent</name>
    <name type="synonym">Botrytis infestans</name>
    <dbReference type="NCBI Taxonomy" id="4787"/>
    <lineage>
        <taxon>Eukaryota</taxon>
        <taxon>Sar</taxon>
        <taxon>Stramenopiles</taxon>
        <taxon>Oomycota</taxon>
        <taxon>Peronosporomycetes</taxon>
        <taxon>Peronosporales</taxon>
        <taxon>Peronosporaceae</taxon>
        <taxon>Phytophthora</taxon>
    </lineage>
</organism>
<gene>
    <name evidence="2" type="ORF">GN958_ATG11147</name>
</gene>
<accession>A0A8S9UJM5</accession>
<evidence type="ECO:0000313" key="2">
    <source>
        <dbReference type="EMBL" id="KAF4139662.1"/>
    </source>
</evidence>